<feature type="domain" description="MULE transposase" evidence="6">
    <location>
        <begin position="502"/>
        <end position="597"/>
    </location>
</feature>
<keyword evidence="1" id="KW-0479">Metal-binding</keyword>
<dbReference type="EMBL" id="CAJNOO010003840">
    <property type="protein sequence ID" value="CAF1356869.1"/>
    <property type="molecule type" value="Genomic_DNA"/>
</dbReference>
<protein>
    <recommendedName>
        <fullName evidence="10">MULE transposase domain-containing protein</fullName>
    </recommendedName>
</protein>
<reference evidence="7" key="1">
    <citation type="submission" date="2021-02" db="EMBL/GenBank/DDBJ databases">
        <authorList>
            <person name="Nowell W R."/>
        </authorList>
    </citation>
    <scope>NUCLEOTIDE SEQUENCE</scope>
</reference>
<evidence type="ECO:0000256" key="4">
    <source>
        <dbReference type="SAM" id="MobiDB-lite"/>
    </source>
</evidence>
<dbReference type="EMBL" id="CAJOAX010004812">
    <property type="protein sequence ID" value="CAF3922320.1"/>
    <property type="molecule type" value="Genomic_DNA"/>
</dbReference>
<dbReference type="Gene3D" id="2.20.25.240">
    <property type="match status" value="1"/>
</dbReference>
<evidence type="ECO:0000259" key="6">
    <source>
        <dbReference type="Pfam" id="PF10551"/>
    </source>
</evidence>
<comment type="caution">
    <text evidence="7">The sequence shown here is derived from an EMBL/GenBank/DDBJ whole genome shotgun (WGS) entry which is preliminary data.</text>
</comment>
<organism evidence="7 9">
    <name type="scientific">Rotaria sordida</name>
    <dbReference type="NCBI Taxonomy" id="392033"/>
    <lineage>
        <taxon>Eukaryota</taxon>
        <taxon>Metazoa</taxon>
        <taxon>Spiralia</taxon>
        <taxon>Gnathifera</taxon>
        <taxon>Rotifera</taxon>
        <taxon>Eurotatoria</taxon>
        <taxon>Bdelloidea</taxon>
        <taxon>Philodinida</taxon>
        <taxon>Philodinidae</taxon>
        <taxon>Rotaria</taxon>
    </lineage>
</organism>
<evidence type="ECO:0000256" key="1">
    <source>
        <dbReference type="ARBA" id="ARBA00022723"/>
    </source>
</evidence>
<dbReference type="Proteomes" id="UP000663823">
    <property type="component" value="Unassembled WGS sequence"/>
</dbReference>
<dbReference type="GO" id="GO:0008270">
    <property type="term" value="F:zinc ion binding"/>
    <property type="evidence" value="ECO:0007669"/>
    <property type="project" value="UniProtKB-KW"/>
</dbReference>
<feature type="compositionally biased region" description="Low complexity" evidence="4">
    <location>
        <begin position="218"/>
        <end position="234"/>
    </location>
</feature>
<keyword evidence="3" id="KW-0862">Zinc</keyword>
<keyword evidence="2" id="KW-0863">Zinc-finger</keyword>
<dbReference type="InterPro" id="IPR018289">
    <property type="entry name" value="MULE_transposase_dom"/>
</dbReference>
<evidence type="ECO:0000313" key="9">
    <source>
        <dbReference type="Proteomes" id="UP000663882"/>
    </source>
</evidence>
<sequence length="783" mass="89262">MPFDTSLPSLSPNTSSTPICHHHPIFQNQITSTLHTSSSSSLYNIAPSPQSTLYNAVPPPQSTFYNAAPTSQQEYHCLYPSQPQSQTLLPNECDLILSLRMMQNLSVLPTFQPLSSPAYPHTSATTSTTALQQLYPQQITYATAQLQQLSTTSAPSPLRISVPPVLTQTRSSSPHSGHRNQSPVPQLQILSSPLHSGHLNQSSVPQLQSYSPPPVSPPSVIVSPVQQQQKSPNQILSVSSQQHQSTNPQRPTFVQHNPLITEPTIQLYDPTKPYEIGDKIKVGGRTLQSDRSSIKYWVEDDITITQTASGGHILNMTGYSYYRKNYGKNFTTWECEHRRYRQCSAVVIRSSDPNVKNNFRIYSIQGEHTHEPAPDNIEVRKFKQRVRERCKTELANPRTIYEDELKKGKYSREMLAVIPTFYNMQAQLYRIRQEHLPPSPSDSNFILHPGFTCTNKGERFLLYDSNSVQVPYSSAPPKVGRLLIYSSNLQLNLLSKSKRVGSDGTFETAAQISQQNYIIMSEFEEIHTVPLVYCLCEKKNYETYKLIIQILRTAVDDLQLNFEPMFWMSDYESGLIKAIKQELPNTKLLECTFHYNQAIYRNIQLKGLQDAYQNIEVVRQILRQTMALAFIPNDQIKTVYYDVIKPQLNNVPRKPTSLRHNLDNFFTYYESQWLTKTYKFCVFGEPIRTNNGLEGYNNKMSAQLSSHPHLYRLILWFEKEELLVQQLLMKAISDKLVHKRKRAAITTLIDDSLQSLWNSYNAGTLNVTELLLGSSKWIAKKAS</sequence>
<feature type="compositionally biased region" description="Low complexity" evidence="4">
    <location>
        <begin position="201"/>
        <end position="210"/>
    </location>
</feature>
<dbReference type="Pfam" id="PF10551">
    <property type="entry name" value="MULE"/>
    <property type="match status" value="1"/>
</dbReference>
<dbReference type="OrthoDB" id="9974479at2759"/>
<dbReference type="InterPro" id="IPR007588">
    <property type="entry name" value="Znf_FLYWCH"/>
</dbReference>
<evidence type="ECO:0000256" key="3">
    <source>
        <dbReference type="ARBA" id="ARBA00022833"/>
    </source>
</evidence>
<evidence type="ECO:0000256" key="2">
    <source>
        <dbReference type="ARBA" id="ARBA00022771"/>
    </source>
</evidence>
<feature type="region of interest" description="Disordered" evidence="4">
    <location>
        <begin position="194"/>
        <end position="254"/>
    </location>
</feature>
<gene>
    <name evidence="8" type="ORF">OTI717_LOCUS24890</name>
    <name evidence="7" type="ORF">RFH988_LOCUS32601</name>
</gene>
<evidence type="ECO:0000313" key="8">
    <source>
        <dbReference type="EMBL" id="CAF3922320.1"/>
    </source>
</evidence>
<dbReference type="AlphaFoldDB" id="A0A815HMA9"/>
<evidence type="ECO:0000259" key="5">
    <source>
        <dbReference type="Pfam" id="PF04500"/>
    </source>
</evidence>
<evidence type="ECO:0000313" key="7">
    <source>
        <dbReference type="EMBL" id="CAF1356869.1"/>
    </source>
</evidence>
<dbReference type="Pfam" id="PF04500">
    <property type="entry name" value="FLYWCH"/>
    <property type="match status" value="1"/>
</dbReference>
<feature type="compositionally biased region" description="Polar residues" evidence="4">
    <location>
        <begin position="235"/>
        <end position="254"/>
    </location>
</feature>
<feature type="domain" description="FLYWCH-type" evidence="5">
    <location>
        <begin position="305"/>
        <end position="370"/>
    </location>
</feature>
<name>A0A815HMA9_9BILA</name>
<proteinExistence type="predicted"/>
<evidence type="ECO:0008006" key="10">
    <source>
        <dbReference type="Google" id="ProtNLM"/>
    </source>
</evidence>
<accession>A0A815HMA9</accession>
<dbReference type="Proteomes" id="UP000663882">
    <property type="component" value="Unassembled WGS sequence"/>
</dbReference>